<dbReference type="EMBL" id="JBBPFD010000011">
    <property type="protein sequence ID" value="KAK7907078.1"/>
    <property type="molecule type" value="Genomic_DNA"/>
</dbReference>
<gene>
    <name evidence="2" type="ORF">WMY93_015690</name>
</gene>
<proteinExistence type="predicted"/>
<dbReference type="Gene3D" id="3.30.70.1820">
    <property type="entry name" value="L1 transposable element, RRM domain"/>
    <property type="match status" value="1"/>
</dbReference>
<protein>
    <submittedName>
        <fullName evidence="2">Uncharacterized protein</fullName>
    </submittedName>
</protein>
<sequence length="408" mass="44844">MGFQATFVAHRVLSARALSPCSSLPLILPQSLLISAANLVCPRSFRLFLLIPGSRAVSSLLIPGSRAVSSLLIPGSRAVSSLLIPGSRAASSLLIPGSRAASSLHIPGSRAVSSLLIPGSREAGLIVVLCVGSTVMTMCSLKGLHFPLSHLGALQQLQQEEHLCVSDLLLPGPEEQLGLVLALWSESLLKTLSLRVRILPDGQFSKDLFAATGRTDRTQPRQIFGSEVQQNKLQLNISKTPSSSRPITIQNAEVEVVSSYKYLGLQMDDKLNWSVCKKAIPGKVEDIETLEAYIDFYYERQQNSMDPTQTSANPTKKRKTDSSTDTDDLVTAEEARSMRDNLIFSGIPETNNESAENVVKDFIKNQLKIPEETLRNITFHRVHRFGKSTHKTHRPSSQNSNIFRTNYW</sequence>
<feature type="compositionally biased region" description="Polar residues" evidence="1">
    <location>
        <begin position="304"/>
        <end position="314"/>
    </location>
</feature>
<feature type="compositionally biased region" description="Polar residues" evidence="1">
    <location>
        <begin position="395"/>
        <end position="408"/>
    </location>
</feature>
<evidence type="ECO:0000313" key="2">
    <source>
        <dbReference type="EMBL" id="KAK7907078.1"/>
    </source>
</evidence>
<dbReference type="AlphaFoldDB" id="A0AAW0NX94"/>
<dbReference type="Proteomes" id="UP001460270">
    <property type="component" value="Unassembled WGS sequence"/>
</dbReference>
<organism evidence="2 3">
    <name type="scientific">Mugilogobius chulae</name>
    <name type="common">yellowstripe goby</name>
    <dbReference type="NCBI Taxonomy" id="88201"/>
    <lineage>
        <taxon>Eukaryota</taxon>
        <taxon>Metazoa</taxon>
        <taxon>Chordata</taxon>
        <taxon>Craniata</taxon>
        <taxon>Vertebrata</taxon>
        <taxon>Euteleostomi</taxon>
        <taxon>Actinopterygii</taxon>
        <taxon>Neopterygii</taxon>
        <taxon>Teleostei</taxon>
        <taxon>Neoteleostei</taxon>
        <taxon>Acanthomorphata</taxon>
        <taxon>Gobiaria</taxon>
        <taxon>Gobiiformes</taxon>
        <taxon>Gobioidei</taxon>
        <taxon>Gobiidae</taxon>
        <taxon>Gobionellinae</taxon>
        <taxon>Mugilogobius</taxon>
    </lineage>
</organism>
<accession>A0AAW0NX94</accession>
<comment type="caution">
    <text evidence="2">The sequence shown here is derived from an EMBL/GenBank/DDBJ whole genome shotgun (WGS) entry which is preliminary data.</text>
</comment>
<name>A0AAW0NX94_9GOBI</name>
<evidence type="ECO:0000313" key="3">
    <source>
        <dbReference type="Proteomes" id="UP001460270"/>
    </source>
</evidence>
<evidence type="ECO:0000256" key="1">
    <source>
        <dbReference type="SAM" id="MobiDB-lite"/>
    </source>
</evidence>
<dbReference type="Gene3D" id="3.90.930.40">
    <property type="match status" value="1"/>
</dbReference>
<reference evidence="3" key="1">
    <citation type="submission" date="2024-04" db="EMBL/GenBank/DDBJ databases">
        <title>Salinicola lusitanus LLJ914,a marine bacterium isolated from the Okinawa Trough.</title>
        <authorList>
            <person name="Li J."/>
        </authorList>
    </citation>
    <scope>NUCLEOTIDE SEQUENCE [LARGE SCALE GENOMIC DNA]</scope>
</reference>
<keyword evidence="3" id="KW-1185">Reference proteome</keyword>
<feature type="region of interest" description="Disordered" evidence="1">
    <location>
        <begin position="386"/>
        <end position="408"/>
    </location>
</feature>
<feature type="region of interest" description="Disordered" evidence="1">
    <location>
        <begin position="304"/>
        <end position="328"/>
    </location>
</feature>